<organism evidence="1">
    <name type="scientific">Bacteroides intestinalis</name>
    <dbReference type="NCBI Taxonomy" id="329854"/>
    <lineage>
        <taxon>Bacteria</taxon>
        <taxon>Pseudomonadati</taxon>
        <taxon>Bacteroidota</taxon>
        <taxon>Bacteroidia</taxon>
        <taxon>Bacteroidales</taxon>
        <taxon>Bacteroidaceae</taxon>
        <taxon>Bacteroides</taxon>
    </lineage>
</organism>
<sequence length="44" mass="5199">MLVKLQNKSKGQSAFTFYMLTFSFIRNIGYIFRNLYTCILDNTP</sequence>
<name>A0A139KN74_9BACE</name>
<evidence type="ECO:0000313" key="2">
    <source>
        <dbReference type="Proteomes" id="UP000070319"/>
    </source>
</evidence>
<evidence type="ECO:0000313" key="1">
    <source>
        <dbReference type="EMBL" id="KXT40641.1"/>
    </source>
</evidence>
<reference evidence="1 2" key="1">
    <citation type="submission" date="2016-02" db="EMBL/GenBank/DDBJ databases">
        <authorList>
            <person name="Wen L."/>
            <person name="He K."/>
            <person name="Yang H."/>
        </authorList>
    </citation>
    <scope>NUCLEOTIDE SEQUENCE [LARGE SCALE GENOMIC DNA]</scope>
    <source>
        <strain evidence="1 2">KLE1704</strain>
    </source>
</reference>
<dbReference type="PATRIC" id="fig|329854.7.peg.5492"/>
<accession>A0A139KN74</accession>
<comment type="caution">
    <text evidence="1">The sequence shown here is derived from an EMBL/GenBank/DDBJ whole genome shotgun (WGS) entry which is preliminary data.</text>
</comment>
<dbReference type="EMBL" id="LTDF01000178">
    <property type="protein sequence ID" value="KXT40641.1"/>
    <property type="molecule type" value="Genomic_DNA"/>
</dbReference>
<dbReference type="Proteomes" id="UP000070319">
    <property type="component" value="Unassembled WGS sequence"/>
</dbReference>
<protein>
    <submittedName>
        <fullName evidence="1">Uncharacterized protein</fullName>
    </submittedName>
</protein>
<gene>
    <name evidence="1" type="ORF">HMPREF2531_05418</name>
</gene>
<dbReference type="AlphaFoldDB" id="A0A139KN74"/>
<proteinExistence type="predicted"/>